<proteinExistence type="predicted"/>
<sequence>MKHLFLLLVLSCLIGWGCTNKQQSIQPRPTPNAPVIDINEAEQEKLSAQLEELRKRLDATTDTPLRINAIGNGREGHTLRIDLIRNTPEWQKRFREQIMDSPALRFDGPDGQEPCELDGAAQIGDVRLVPQQNAFPTSSQEAHFILYNQSEDTISYGSDYYLAYEKAGHWYYLPTDRVFDLLKISLLPNGQTTLSANLYPEVNENRPGKYRFFKEVEINGREEMMMAEFSLHK</sequence>
<keyword evidence="1" id="KW-0175">Coiled coil</keyword>
<reference evidence="3" key="2">
    <citation type="submission" date="2021-04" db="EMBL/GenBank/DDBJ databases">
        <authorList>
            <person name="Gilroy R."/>
        </authorList>
    </citation>
    <scope>NUCLEOTIDE SEQUENCE</scope>
    <source>
        <strain evidence="3">ChiHjej9B8-1298</strain>
    </source>
</reference>
<dbReference type="InterPro" id="IPR046878">
    <property type="entry name" value="Big_14"/>
</dbReference>
<gene>
    <name evidence="3" type="ORF">H9814_04145</name>
</gene>
<dbReference type="Pfam" id="PF20251">
    <property type="entry name" value="Big_14"/>
    <property type="match status" value="1"/>
</dbReference>
<name>A0A9D2E8I9_9BACE</name>
<evidence type="ECO:0000313" key="3">
    <source>
        <dbReference type="EMBL" id="HIZ32726.1"/>
    </source>
</evidence>
<evidence type="ECO:0000256" key="1">
    <source>
        <dbReference type="SAM" id="Coils"/>
    </source>
</evidence>
<evidence type="ECO:0000313" key="4">
    <source>
        <dbReference type="Proteomes" id="UP000824028"/>
    </source>
</evidence>
<organism evidence="3 4">
    <name type="scientific">Candidatus Bacteroides merdigallinarum</name>
    <dbReference type="NCBI Taxonomy" id="2838473"/>
    <lineage>
        <taxon>Bacteria</taxon>
        <taxon>Pseudomonadati</taxon>
        <taxon>Bacteroidota</taxon>
        <taxon>Bacteroidia</taxon>
        <taxon>Bacteroidales</taxon>
        <taxon>Bacteroidaceae</taxon>
        <taxon>Bacteroides</taxon>
    </lineage>
</organism>
<dbReference type="EMBL" id="DXBX01000030">
    <property type="protein sequence ID" value="HIZ32726.1"/>
    <property type="molecule type" value="Genomic_DNA"/>
</dbReference>
<accession>A0A9D2E8I9</accession>
<evidence type="ECO:0000259" key="2">
    <source>
        <dbReference type="Pfam" id="PF20251"/>
    </source>
</evidence>
<dbReference type="Proteomes" id="UP000824028">
    <property type="component" value="Unassembled WGS sequence"/>
</dbReference>
<reference evidence="3" key="1">
    <citation type="journal article" date="2021" name="PeerJ">
        <title>Extensive microbial diversity within the chicken gut microbiome revealed by metagenomics and culture.</title>
        <authorList>
            <person name="Gilroy R."/>
            <person name="Ravi A."/>
            <person name="Getino M."/>
            <person name="Pursley I."/>
            <person name="Horton D.L."/>
            <person name="Alikhan N.F."/>
            <person name="Baker D."/>
            <person name="Gharbi K."/>
            <person name="Hall N."/>
            <person name="Watson M."/>
            <person name="Adriaenssens E.M."/>
            <person name="Foster-Nyarko E."/>
            <person name="Jarju S."/>
            <person name="Secka A."/>
            <person name="Antonio M."/>
            <person name="Oren A."/>
            <person name="Chaudhuri R.R."/>
            <person name="La Ragione R."/>
            <person name="Hildebrand F."/>
            <person name="Pallen M.J."/>
        </authorList>
    </citation>
    <scope>NUCLEOTIDE SEQUENCE</scope>
    <source>
        <strain evidence="3">ChiHjej9B8-1298</strain>
    </source>
</reference>
<comment type="caution">
    <text evidence="3">The sequence shown here is derived from an EMBL/GenBank/DDBJ whole genome shotgun (WGS) entry which is preliminary data.</text>
</comment>
<feature type="domain" description="Bacterial Ig-like" evidence="2">
    <location>
        <begin position="132"/>
        <end position="221"/>
    </location>
</feature>
<feature type="coiled-coil region" evidence="1">
    <location>
        <begin position="36"/>
        <end position="63"/>
    </location>
</feature>
<protein>
    <recommendedName>
        <fullName evidence="2">Bacterial Ig-like domain-containing protein</fullName>
    </recommendedName>
</protein>
<dbReference type="AlphaFoldDB" id="A0A9D2E8I9"/>